<dbReference type="EMBL" id="BMUW01000004">
    <property type="protein sequence ID" value="GGZ53791.1"/>
    <property type="molecule type" value="Genomic_DNA"/>
</dbReference>
<evidence type="ECO:0000259" key="6">
    <source>
        <dbReference type="Pfam" id="PF04542"/>
    </source>
</evidence>
<protein>
    <submittedName>
        <fullName evidence="9">RNA polymerase sigma24 factor</fullName>
    </submittedName>
</protein>
<dbReference type="InterPro" id="IPR036388">
    <property type="entry name" value="WH-like_DNA-bd_sf"/>
</dbReference>
<keyword evidence="2" id="KW-0805">Transcription regulation</keyword>
<organism evidence="9 10">
    <name type="scientific">Streptomyces rubiginosohelvolus</name>
    <dbReference type="NCBI Taxonomy" id="67362"/>
    <lineage>
        <taxon>Bacteria</taxon>
        <taxon>Bacillati</taxon>
        <taxon>Actinomycetota</taxon>
        <taxon>Actinomycetes</taxon>
        <taxon>Kitasatosporales</taxon>
        <taxon>Streptomycetaceae</taxon>
        <taxon>Streptomyces</taxon>
    </lineage>
</organism>
<evidence type="ECO:0000259" key="8">
    <source>
        <dbReference type="Pfam" id="PF20239"/>
    </source>
</evidence>
<evidence type="ECO:0000313" key="9">
    <source>
        <dbReference type="EMBL" id="GGZ53791.1"/>
    </source>
</evidence>
<dbReference type="PANTHER" id="PTHR47756">
    <property type="entry name" value="BLL6612 PROTEIN-RELATED"/>
    <property type="match status" value="1"/>
</dbReference>
<dbReference type="PANTHER" id="PTHR47756:SF2">
    <property type="entry name" value="BLL6612 PROTEIN"/>
    <property type="match status" value="1"/>
</dbReference>
<keyword evidence="10" id="KW-1185">Reference proteome</keyword>
<feature type="domain" description="RNA polymerase sigma factor 70 region 4 type 2" evidence="7">
    <location>
        <begin position="125"/>
        <end position="175"/>
    </location>
</feature>
<dbReference type="Proteomes" id="UP000624183">
    <property type="component" value="Unassembled WGS sequence"/>
</dbReference>
<dbReference type="SUPFAM" id="SSF88659">
    <property type="entry name" value="Sigma3 and sigma4 domains of RNA polymerase sigma factors"/>
    <property type="match status" value="1"/>
</dbReference>
<gene>
    <name evidence="9" type="primary">rpoE</name>
    <name evidence="9" type="ORF">GCM10010328_30770</name>
</gene>
<reference evidence="10" key="1">
    <citation type="journal article" date="2019" name="Int. J. Syst. Evol. Microbiol.">
        <title>The Global Catalogue of Microorganisms (GCM) 10K type strain sequencing project: providing services to taxonomists for standard genome sequencing and annotation.</title>
        <authorList>
            <consortium name="The Broad Institute Genomics Platform"/>
            <consortium name="The Broad Institute Genome Sequencing Center for Infectious Disease"/>
            <person name="Wu L."/>
            <person name="Ma J."/>
        </authorList>
    </citation>
    <scope>NUCLEOTIDE SEQUENCE [LARGE SCALE GENOMIC DNA]</scope>
    <source>
        <strain evidence="10">JCM 4602</strain>
    </source>
</reference>
<dbReference type="Pfam" id="PF04542">
    <property type="entry name" value="Sigma70_r2"/>
    <property type="match status" value="1"/>
</dbReference>
<sequence length="431" mass="46536">MGRATDDIEDLLRRHAPQVLGALVRRYGHFDPAEDSVQEALITAAEQWPRDGIPDNPRGWLIRVASRRLTDRLRSDEARRRREETAAALTPADAFVAPPPGEGPAGAGPSGLGRAPSEDDTLTLLFLCCHPVLSPAAQIALTLRAVGGLTTAEIARAHLVPEATMAQRISRAKRAVRGTQFRQPDARDRDQRLAAVLQVLYLIFNEGYTATAGPDLHRTDLAREAIRLTRAVRRLLPHEGRVTGLLALMVLTEARTPARTGPDGELVPLDEQDRALWDRTAVAEGIALAEEALAQGPAGDYQLQAAIAALHDEAERAEDTDWPQILALYDLLVRRSPDPAAALGRAVAVAMVEGPRAGLAEVDALAETAGTSGTAGQRNHRLDAVRAHLLERAGDMTAARTAYRAAADATLSEPEASYLRRRADRLDRPDG</sequence>
<feature type="domain" description="DUF6596" evidence="8">
    <location>
        <begin position="192"/>
        <end position="292"/>
    </location>
</feature>
<evidence type="ECO:0000256" key="5">
    <source>
        <dbReference type="SAM" id="MobiDB-lite"/>
    </source>
</evidence>
<proteinExistence type="inferred from homology"/>
<keyword evidence="4" id="KW-0804">Transcription</keyword>
<dbReference type="Gene3D" id="1.10.10.10">
    <property type="entry name" value="Winged helix-like DNA-binding domain superfamily/Winged helix DNA-binding domain"/>
    <property type="match status" value="1"/>
</dbReference>
<dbReference type="SUPFAM" id="SSF88946">
    <property type="entry name" value="Sigma2 domain of RNA polymerase sigma factors"/>
    <property type="match status" value="1"/>
</dbReference>
<dbReference type="InterPro" id="IPR007627">
    <property type="entry name" value="RNA_pol_sigma70_r2"/>
</dbReference>
<evidence type="ECO:0000259" key="7">
    <source>
        <dbReference type="Pfam" id="PF08281"/>
    </source>
</evidence>
<comment type="similarity">
    <text evidence="1">Belongs to the sigma-70 factor family. ECF subfamily.</text>
</comment>
<feature type="region of interest" description="Disordered" evidence="5">
    <location>
        <begin position="75"/>
        <end position="115"/>
    </location>
</feature>
<dbReference type="Gene3D" id="1.10.1740.10">
    <property type="match status" value="1"/>
</dbReference>
<evidence type="ECO:0000256" key="2">
    <source>
        <dbReference type="ARBA" id="ARBA00023015"/>
    </source>
</evidence>
<dbReference type="Pfam" id="PF08281">
    <property type="entry name" value="Sigma70_r4_2"/>
    <property type="match status" value="1"/>
</dbReference>
<name>A0ABQ3BPR6_9ACTN</name>
<evidence type="ECO:0000313" key="10">
    <source>
        <dbReference type="Proteomes" id="UP000624183"/>
    </source>
</evidence>
<comment type="caution">
    <text evidence="9">The sequence shown here is derived from an EMBL/GenBank/DDBJ whole genome shotgun (WGS) entry which is preliminary data.</text>
</comment>
<accession>A0ABQ3BPR6</accession>
<dbReference type="InterPro" id="IPR013324">
    <property type="entry name" value="RNA_pol_sigma_r3/r4-like"/>
</dbReference>
<feature type="compositionally biased region" description="Basic and acidic residues" evidence="5">
    <location>
        <begin position="75"/>
        <end position="85"/>
    </location>
</feature>
<evidence type="ECO:0000256" key="4">
    <source>
        <dbReference type="ARBA" id="ARBA00023163"/>
    </source>
</evidence>
<dbReference type="InterPro" id="IPR013249">
    <property type="entry name" value="RNA_pol_sigma70_r4_t2"/>
</dbReference>
<dbReference type="InterPro" id="IPR046531">
    <property type="entry name" value="DUF6596"/>
</dbReference>
<feature type="domain" description="RNA polymerase sigma-70 region 2" evidence="6">
    <location>
        <begin position="11"/>
        <end position="76"/>
    </location>
</feature>
<dbReference type="InterPro" id="IPR013325">
    <property type="entry name" value="RNA_pol_sigma_r2"/>
</dbReference>
<evidence type="ECO:0000256" key="1">
    <source>
        <dbReference type="ARBA" id="ARBA00010641"/>
    </source>
</evidence>
<keyword evidence="3" id="KW-0731">Sigma factor</keyword>
<dbReference type="Pfam" id="PF20239">
    <property type="entry name" value="DUF6596"/>
    <property type="match status" value="1"/>
</dbReference>
<evidence type="ECO:0000256" key="3">
    <source>
        <dbReference type="ARBA" id="ARBA00023082"/>
    </source>
</evidence>